<reference evidence="1 2" key="1">
    <citation type="submission" date="2015-02" db="EMBL/GenBank/DDBJ databases">
        <title>Nostoc linckia genome annotation.</title>
        <authorList>
            <person name="Zhou Z."/>
        </authorList>
    </citation>
    <scope>NUCLEOTIDE SEQUENCE [LARGE SCALE GENOMIC DNA]</scope>
    <source>
        <strain evidence="2">z8</strain>
    </source>
</reference>
<evidence type="ECO:0000313" key="2">
    <source>
        <dbReference type="Proteomes" id="UP000222310"/>
    </source>
</evidence>
<proteinExistence type="predicted"/>
<dbReference type="AlphaFoldDB" id="A0A9Q5Z613"/>
<gene>
    <name evidence="1" type="ORF">VF08_32355</name>
</gene>
<name>A0A9Q5Z613_NOSLI</name>
<accession>A0A9Q5Z613</accession>
<dbReference type="EMBL" id="LAHD01000147">
    <property type="protein sequence ID" value="PHJ95294.1"/>
    <property type="molecule type" value="Genomic_DNA"/>
</dbReference>
<evidence type="ECO:0000313" key="1">
    <source>
        <dbReference type="EMBL" id="PHJ95294.1"/>
    </source>
</evidence>
<organism evidence="1 2">
    <name type="scientific">Nostoc linckia z8</name>
    <dbReference type="NCBI Taxonomy" id="1628746"/>
    <lineage>
        <taxon>Bacteria</taxon>
        <taxon>Bacillati</taxon>
        <taxon>Cyanobacteriota</taxon>
        <taxon>Cyanophyceae</taxon>
        <taxon>Nostocales</taxon>
        <taxon>Nostocaceae</taxon>
        <taxon>Nostoc</taxon>
    </lineage>
</organism>
<dbReference type="Proteomes" id="UP000222310">
    <property type="component" value="Unassembled WGS sequence"/>
</dbReference>
<comment type="caution">
    <text evidence="1">The sequence shown here is derived from an EMBL/GenBank/DDBJ whole genome shotgun (WGS) entry which is preliminary data.</text>
</comment>
<protein>
    <submittedName>
        <fullName evidence="1">Uncharacterized protein</fullName>
    </submittedName>
</protein>
<sequence>MIFAIFPLRKLALNQINSTDNLARLSLPVTAIFIDEISKVKVFKVFRKTDVNDLSLSGIMQVLFCHCDKNVA</sequence>